<protein>
    <recommendedName>
        <fullName evidence="4">Secreted protein</fullName>
    </recommendedName>
</protein>
<gene>
    <name evidence="2" type="ORF">BDN70DRAFT_901692</name>
</gene>
<dbReference type="EMBL" id="MU155789">
    <property type="protein sequence ID" value="KAF9470978.1"/>
    <property type="molecule type" value="Genomic_DNA"/>
</dbReference>
<feature type="chain" id="PRO_5040274571" description="Secreted protein" evidence="1">
    <location>
        <begin position="20"/>
        <end position="110"/>
    </location>
</feature>
<keyword evidence="3" id="KW-1185">Reference proteome</keyword>
<evidence type="ECO:0000256" key="1">
    <source>
        <dbReference type="SAM" id="SignalP"/>
    </source>
</evidence>
<name>A0A9P6CSX0_9AGAR</name>
<reference evidence="2" key="1">
    <citation type="submission" date="2020-11" db="EMBL/GenBank/DDBJ databases">
        <authorList>
            <consortium name="DOE Joint Genome Institute"/>
            <person name="Ahrendt S."/>
            <person name="Riley R."/>
            <person name="Andreopoulos W."/>
            <person name="Labutti K."/>
            <person name="Pangilinan J."/>
            <person name="Ruiz-Duenas F.J."/>
            <person name="Barrasa J.M."/>
            <person name="Sanchez-Garcia M."/>
            <person name="Camarero S."/>
            <person name="Miyauchi S."/>
            <person name="Serrano A."/>
            <person name="Linde D."/>
            <person name="Babiker R."/>
            <person name="Drula E."/>
            <person name="Ayuso-Fernandez I."/>
            <person name="Pacheco R."/>
            <person name="Padilla G."/>
            <person name="Ferreira P."/>
            <person name="Barriuso J."/>
            <person name="Kellner H."/>
            <person name="Castanera R."/>
            <person name="Alfaro M."/>
            <person name="Ramirez L."/>
            <person name="Pisabarro A.G."/>
            <person name="Kuo A."/>
            <person name="Tritt A."/>
            <person name="Lipzen A."/>
            <person name="He G."/>
            <person name="Yan M."/>
            <person name="Ng V."/>
            <person name="Cullen D."/>
            <person name="Martin F."/>
            <person name="Rosso M.-N."/>
            <person name="Henrissat B."/>
            <person name="Hibbett D."/>
            <person name="Martinez A.T."/>
            <person name="Grigoriev I.V."/>
        </authorList>
    </citation>
    <scope>NUCLEOTIDE SEQUENCE</scope>
    <source>
        <strain evidence="2">CIRM-BRFM 674</strain>
    </source>
</reference>
<evidence type="ECO:0008006" key="4">
    <source>
        <dbReference type="Google" id="ProtNLM"/>
    </source>
</evidence>
<feature type="signal peptide" evidence="1">
    <location>
        <begin position="1"/>
        <end position="19"/>
    </location>
</feature>
<dbReference type="Proteomes" id="UP000807469">
    <property type="component" value="Unassembled WGS sequence"/>
</dbReference>
<dbReference type="AlphaFoldDB" id="A0A9P6CSX0"/>
<sequence>MFAPSFALMTWPFLSFTSALLLKLLVAAWLKSARVKAPHGILMGFFPQHRKCITYKPCRRENAHRALRSPKQQKDFRIKCYSTPEFRANSLKDEIVSALRGWIIEGVARE</sequence>
<accession>A0A9P6CSX0</accession>
<evidence type="ECO:0000313" key="3">
    <source>
        <dbReference type="Proteomes" id="UP000807469"/>
    </source>
</evidence>
<evidence type="ECO:0000313" key="2">
    <source>
        <dbReference type="EMBL" id="KAF9470978.1"/>
    </source>
</evidence>
<organism evidence="2 3">
    <name type="scientific">Pholiota conissans</name>
    <dbReference type="NCBI Taxonomy" id="109636"/>
    <lineage>
        <taxon>Eukaryota</taxon>
        <taxon>Fungi</taxon>
        <taxon>Dikarya</taxon>
        <taxon>Basidiomycota</taxon>
        <taxon>Agaricomycotina</taxon>
        <taxon>Agaricomycetes</taxon>
        <taxon>Agaricomycetidae</taxon>
        <taxon>Agaricales</taxon>
        <taxon>Agaricineae</taxon>
        <taxon>Strophariaceae</taxon>
        <taxon>Pholiota</taxon>
    </lineage>
</organism>
<keyword evidence="1" id="KW-0732">Signal</keyword>
<proteinExistence type="predicted"/>
<comment type="caution">
    <text evidence="2">The sequence shown here is derived from an EMBL/GenBank/DDBJ whole genome shotgun (WGS) entry which is preliminary data.</text>
</comment>